<evidence type="ECO:0000313" key="2">
    <source>
        <dbReference type="EMBL" id="OME20253.1"/>
    </source>
</evidence>
<dbReference type="EMBL" id="MPTO01000011">
    <property type="protein sequence ID" value="OME20253.1"/>
    <property type="molecule type" value="Genomic_DNA"/>
</dbReference>
<name>A0AB36JE53_9BACL</name>
<dbReference type="Pfam" id="PF19789">
    <property type="entry name" value="DUF6273"/>
    <property type="match status" value="1"/>
</dbReference>
<dbReference type="AlphaFoldDB" id="A0AB36JE53"/>
<proteinExistence type="predicted"/>
<reference evidence="2 3" key="1">
    <citation type="submission" date="2016-10" db="EMBL/GenBank/DDBJ databases">
        <title>Paenibacillus species isolates.</title>
        <authorList>
            <person name="Beno S.M."/>
        </authorList>
    </citation>
    <scope>NUCLEOTIDE SEQUENCE [LARGE SCALE GENOMIC DNA]</scope>
    <source>
        <strain evidence="2 3">FSL H7-0918</strain>
    </source>
</reference>
<dbReference type="InterPro" id="IPR046240">
    <property type="entry name" value="DUF6273"/>
</dbReference>
<evidence type="ECO:0000259" key="1">
    <source>
        <dbReference type="Pfam" id="PF19789"/>
    </source>
</evidence>
<comment type="caution">
    <text evidence="2">The sequence shown here is derived from an EMBL/GenBank/DDBJ whole genome shotgun (WGS) entry which is preliminary data.</text>
</comment>
<evidence type="ECO:0000313" key="3">
    <source>
        <dbReference type="Proteomes" id="UP000187323"/>
    </source>
</evidence>
<gene>
    <name evidence="2" type="ORF">BSK47_13905</name>
</gene>
<protein>
    <recommendedName>
        <fullName evidence="1">DUF6273 domain-containing protein</fullName>
    </recommendedName>
</protein>
<feature type="domain" description="DUF6273" evidence="1">
    <location>
        <begin position="51"/>
        <end position="225"/>
    </location>
</feature>
<accession>A0AB36JE53</accession>
<sequence>MICNENDNLTPLYERAKPGEIITIGSYPQMADGAEKMPIKWRVLQNSGRELFILSEYILDCRRYHGEYVDVTWHDSDLRKWLNDDFYNAAFNDSEHRLIKTTQCSDNGEGSINTEDKIFLLSFSEANEWTFKLGEDTLRAKRRAIGTGFSKVKKNDGCKLYVYDKKVKADYILEKDEEFGCSWWWLRTQPAISSRAYFVGTRSSIRSYGHVNLACYGVRPALILNY</sequence>
<organism evidence="2 3">
    <name type="scientific">Paenibacillus odorifer</name>
    <dbReference type="NCBI Taxonomy" id="189426"/>
    <lineage>
        <taxon>Bacteria</taxon>
        <taxon>Bacillati</taxon>
        <taxon>Bacillota</taxon>
        <taxon>Bacilli</taxon>
        <taxon>Bacillales</taxon>
        <taxon>Paenibacillaceae</taxon>
        <taxon>Paenibacillus</taxon>
    </lineage>
</organism>
<dbReference type="Proteomes" id="UP000187323">
    <property type="component" value="Unassembled WGS sequence"/>
</dbReference>